<dbReference type="AlphaFoldDB" id="A0A437S7G0"/>
<reference evidence="14 15" key="1">
    <citation type="submission" date="2018-11" db="EMBL/GenBank/DDBJ databases">
        <title>Genome sequencing and assembly of Anaerosphaera sp. nov., GS7-6-2.</title>
        <authorList>
            <person name="Rettenmaier R."/>
            <person name="Liebl W."/>
            <person name="Zverlov V."/>
        </authorList>
    </citation>
    <scope>NUCLEOTIDE SEQUENCE [LARGE SCALE GENOMIC DNA]</scope>
    <source>
        <strain evidence="14 15">GS7-6-2</strain>
    </source>
</reference>
<evidence type="ECO:0000313" key="14">
    <source>
        <dbReference type="EMBL" id="RVU55005.1"/>
    </source>
</evidence>
<dbReference type="GO" id="GO:0016114">
    <property type="term" value="P:terpenoid biosynthetic process"/>
    <property type="evidence" value="ECO:0007669"/>
    <property type="project" value="UniProtKB-ARBA"/>
</dbReference>
<dbReference type="PROSITE" id="PS00723">
    <property type="entry name" value="POLYPRENYL_SYNTHASE_1"/>
    <property type="match status" value="1"/>
</dbReference>
<accession>A0A437S7G0</accession>
<evidence type="ECO:0000256" key="3">
    <source>
        <dbReference type="ARBA" id="ARBA00012439"/>
    </source>
</evidence>
<dbReference type="CDD" id="cd00685">
    <property type="entry name" value="Trans_IPPS_HT"/>
    <property type="match status" value="1"/>
</dbReference>
<feature type="coiled-coil region" evidence="13">
    <location>
        <begin position="245"/>
        <end position="276"/>
    </location>
</feature>
<dbReference type="Proteomes" id="UP000288812">
    <property type="component" value="Unassembled WGS sequence"/>
</dbReference>
<protein>
    <recommendedName>
        <fullName evidence="4">Farnesyl diphosphate synthase</fullName>
        <ecNumber evidence="3">2.5.1.10</ecNumber>
    </recommendedName>
    <alternativeName>
        <fullName evidence="10">(2E,6E)-farnesyl diphosphate synthase</fullName>
    </alternativeName>
    <alternativeName>
        <fullName evidence="9">Geranyltranstransferase</fullName>
    </alternativeName>
</protein>
<dbReference type="EC" id="2.5.1.10" evidence="3"/>
<evidence type="ECO:0000256" key="9">
    <source>
        <dbReference type="ARBA" id="ARBA00032380"/>
    </source>
</evidence>
<dbReference type="SUPFAM" id="SSF48576">
    <property type="entry name" value="Terpenoid synthases"/>
    <property type="match status" value="1"/>
</dbReference>
<dbReference type="SFLD" id="SFLDG01017">
    <property type="entry name" value="Polyprenyl_Transferase_Like"/>
    <property type="match status" value="1"/>
</dbReference>
<evidence type="ECO:0000256" key="6">
    <source>
        <dbReference type="ARBA" id="ARBA00022723"/>
    </source>
</evidence>
<evidence type="ECO:0000256" key="11">
    <source>
        <dbReference type="ARBA" id="ARBA00049399"/>
    </source>
</evidence>
<keyword evidence="8" id="KW-0414">Isoprene biosynthesis</keyword>
<evidence type="ECO:0000256" key="8">
    <source>
        <dbReference type="ARBA" id="ARBA00023229"/>
    </source>
</evidence>
<keyword evidence="15" id="KW-1185">Reference proteome</keyword>
<evidence type="ECO:0000256" key="12">
    <source>
        <dbReference type="RuleBase" id="RU004466"/>
    </source>
</evidence>
<organism evidence="14 15">
    <name type="scientific">Anaerosphaera multitolerans</name>
    <dbReference type="NCBI Taxonomy" id="2487351"/>
    <lineage>
        <taxon>Bacteria</taxon>
        <taxon>Bacillati</taxon>
        <taxon>Bacillota</taxon>
        <taxon>Tissierellia</taxon>
        <taxon>Tissierellales</taxon>
        <taxon>Peptoniphilaceae</taxon>
        <taxon>Anaerosphaera</taxon>
    </lineage>
</organism>
<keyword evidence="7" id="KW-0460">Magnesium</keyword>
<dbReference type="PANTHER" id="PTHR43281:SF1">
    <property type="entry name" value="FARNESYL DIPHOSPHATE SYNTHASE"/>
    <property type="match status" value="1"/>
</dbReference>
<keyword evidence="13" id="KW-0175">Coiled coil</keyword>
<keyword evidence="6" id="KW-0479">Metal-binding</keyword>
<dbReference type="EMBL" id="RLIH01000005">
    <property type="protein sequence ID" value="RVU55005.1"/>
    <property type="molecule type" value="Genomic_DNA"/>
</dbReference>
<keyword evidence="5 12" id="KW-0808">Transferase</keyword>
<proteinExistence type="inferred from homology"/>
<sequence length="285" mass="32472">MSYYSDLIESIDNYIYKNFTAVDEYQKKVYESMTYSLFSGGKRIRPILSILAYKTIKNSDEYEEVLPFAVAIELIHTYSLIHDDLPAMDDDDFRRGKPTNHKVYSEAIAILAGDGLLNMAAEVLAKEMDSYEDLEKIKRAIKAMKYIFTASGVHDMIGGQVIDVEYNDEMNYDICESMYKLKTAALIRASVVSGAIIAGATEEEIATLEEFSNCIGIAYQMKDDILDSEIDKEKEKNTILQFSSKEEILEKIQQLTERANNELESLEHDAEELKIFSDFLMNRGI</sequence>
<evidence type="ECO:0000256" key="1">
    <source>
        <dbReference type="ARBA" id="ARBA00001946"/>
    </source>
</evidence>
<comment type="catalytic activity">
    <reaction evidence="11">
        <text>isopentenyl diphosphate + (2E)-geranyl diphosphate = (2E,6E)-farnesyl diphosphate + diphosphate</text>
        <dbReference type="Rhea" id="RHEA:19361"/>
        <dbReference type="ChEBI" id="CHEBI:33019"/>
        <dbReference type="ChEBI" id="CHEBI:58057"/>
        <dbReference type="ChEBI" id="CHEBI:128769"/>
        <dbReference type="ChEBI" id="CHEBI:175763"/>
        <dbReference type="EC" id="2.5.1.10"/>
    </reaction>
</comment>
<evidence type="ECO:0000256" key="10">
    <source>
        <dbReference type="ARBA" id="ARBA00032873"/>
    </source>
</evidence>
<dbReference type="InterPro" id="IPR033749">
    <property type="entry name" value="Polyprenyl_synt_CS"/>
</dbReference>
<dbReference type="PROSITE" id="PS00444">
    <property type="entry name" value="POLYPRENYL_SYNTHASE_2"/>
    <property type="match status" value="1"/>
</dbReference>
<evidence type="ECO:0000256" key="2">
    <source>
        <dbReference type="ARBA" id="ARBA00006706"/>
    </source>
</evidence>
<comment type="cofactor">
    <cofactor evidence="1">
        <name>Mg(2+)</name>
        <dbReference type="ChEBI" id="CHEBI:18420"/>
    </cofactor>
</comment>
<comment type="similarity">
    <text evidence="2 12">Belongs to the FPP/GGPP synthase family.</text>
</comment>
<evidence type="ECO:0000256" key="7">
    <source>
        <dbReference type="ARBA" id="ARBA00022842"/>
    </source>
</evidence>
<dbReference type="Gene3D" id="1.10.600.10">
    <property type="entry name" value="Farnesyl Diphosphate Synthase"/>
    <property type="match status" value="1"/>
</dbReference>
<dbReference type="InterPro" id="IPR008949">
    <property type="entry name" value="Isoprenoid_synthase_dom_sf"/>
</dbReference>
<dbReference type="InterPro" id="IPR000092">
    <property type="entry name" value="Polyprenyl_synt"/>
</dbReference>
<dbReference type="GO" id="GO:0046872">
    <property type="term" value="F:metal ion binding"/>
    <property type="evidence" value="ECO:0007669"/>
    <property type="project" value="UniProtKB-KW"/>
</dbReference>
<evidence type="ECO:0000256" key="13">
    <source>
        <dbReference type="SAM" id="Coils"/>
    </source>
</evidence>
<dbReference type="GO" id="GO:0004337">
    <property type="term" value="F:(2E,6E)-farnesyl diphosphate synthase activity"/>
    <property type="evidence" value="ECO:0007669"/>
    <property type="project" value="UniProtKB-EC"/>
</dbReference>
<gene>
    <name evidence="14" type="ORF">EF514_05050</name>
</gene>
<comment type="caution">
    <text evidence="14">The sequence shown here is derived from an EMBL/GenBank/DDBJ whole genome shotgun (WGS) entry which is preliminary data.</text>
</comment>
<name>A0A437S7G0_9FIRM</name>
<dbReference type="PANTHER" id="PTHR43281">
    <property type="entry name" value="FARNESYL DIPHOSPHATE SYNTHASE"/>
    <property type="match status" value="1"/>
</dbReference>
<dbReference type="OrthoDB" id="9805316at2"/>
<evidence type="ECO:0000313" key="15">
    <source>
        <dbReference type="Proteomes" id="UP000288812"/>
    </source>
</evidence>
<evidence type="ECO:0000256" key="5">
    <source>
        <dbReference type="ARBA" id="ARBA00022679"/>
    </source>
</evidence>
<dbReference type="FunFam" id="1.10.600.10:FF:000001">
    <property type="entry name" value="Geranylgeranyl diphosphate synthase"/>
    <property type="match status" value="1"/>
</dbReference>
<evidence type="ECO:0000256" key="4">
    <source>
        <dbReference type="ARBA" id="ARBA00015100"/>
    </source>
</evidence>
<dbReference type="SFLD" id="SFLDS00005">
    <property type="entry name" value="Isoprenoid_Synthase_Type_I"/>
    <property type="match status" value="1"/>
</dbReference>
<dbReference type="Pfam" id="PF00348">
    <property type="entry name" value="polyprenyl_synt"/>
    <property type="match status" value="1"/>
</dbReference>